<accession>A0A285X3A0</accession>
<dbReference type="AlphaFoldDB" id="A0A285X3A0"/>
<reference evidence="2" key="1">
    <citation type="submission" date="2017-09" db="EMBL/GenBank/DDBJ databases">
        <authorList>
            <person name="Varghese N."/>
            <person name="Submissions S."/>
        </authorList>
    </citation>
    <scope>NUCLEOTIDE SEQUENCE [LARGE SCALE GENOMIC DNA]</scope>
    <source>
        <strain evidence="2">CGMCC 1.12641</strain>
    </source>
</reference>
<proteinExistence type="predicted"/>
<organism evidence="1 2">
    <name type="scientific">Salinimicrobium sediminis</name>
    <dbReference type="NCBI Taxonomy" id="1343891"/>
    <lineage>
        <taxon>Bacteria</taxon>
        <taxon>Pseudomonadati</taxon>
        <taxon>Bacteroidota</taxon>
        <taxon>Flavobacteriia</taxon>
        <taxon>Flavobacteriales</taxon>
        <taxon>Flavobacteriaceae</taxon>
        <taxon>Salinimicrobium</taxon>
    </lineage>
</organism>
<dbReference type="Proteomes" id="UP000219193">
    <property type="component" value="Unassembled WGS sequence"/>
</dbReference>
<evidence type="ECO:0008006" key="3">
    <source>
        <dbReference type="Google" id="ProtNLM"/>
    </source>
</evidence>
<protein>
    <recommendedName>
        <fullName evidence="3">BNR repeat-containing family member</fullName>
    </recommendedName>
</protein>
<evidence type="ECO:0000313" key="2">
    <source>
        <dbReference type="Proteomes" id="UP000219193"/>
    </source>
</evidence>
<dbReference type="RefSeq" id="WP_097055519.1">
    <property type="nucleotide sequence ID" value="NZ_OCMF01000001.1"/>
</dbReference>
<dbReference type="EMBL" id="OCMF01000001">
    <property type="protein sequence ID" value="SOC79817.1"/>
    <property type="molecule type" value="Genomic_DNA"/>
</dbReference>
<name>A0A285X3A0_9FLAO</name>
<evidence type="ECO:0000313" key="1">
    <source>
        <dbReference type="EMBL" id="SOC79817.1"/>
    </source>
</evidence>
<sequence>MNHFFSALMGASGVVNSTPDPVSPDIYDYSLRLNASNLATNSFYFFRPYRTANYSAVVNDKDFFFLYSRDHDSGNPPPGGLYWGKGNNLDLSDFEEGGLILDGNQAETPILLQLGNTLFLYYHTDTSETGNNGKQQTRLVTSPGGNLLHLNTWTDEGRPLGIVGTNDHTGYFHPYQRTNDIIGTHITKGGLPQPWETSISTDGGYTYTRHEVIDVITGTETGYFAQLSDGQYFEKYNQWWWIGTIHPEADSAIFDADKKLILAKASKLGGTLTQQAILNGGAENLRHSVRVWDDSNIAQIYVTNPKTSLYHAKYDLRNLQQYI</sequence>
<dbReference type="OrthoDB" id="9823432at2"/>
<keyword evidence="2" id="KW-1185">Reference proteome</keyword>
<gene>
    <name evidence="1" type="ORF">SAMN06296241_1354</name>
</gene>